<dbReference type="GeneID" id="99756521"/>
<evidence type="ECO:0000313" key="2">
    <source>
        <dbReference type="EMBL" id="AZK90601.1"/>
    </source>
</evidence>
<gene>
    <name evidence="2" type="ORF">LH5_00340</name>
</gene>
<name>A0A3S8SA83_LACHE</name>
<organism evidence="2 3">
    <name type="scientific">Lactobacillus helveticus</name>
    <name type="common">Lactobacillus suntoryeus</name>
    <dbReference type="NCBI Taxonomy" id="1587"/>
    <lineage>
        <taxon>Bacteria</taxon>
        <taxon>Bacillati</taxon>
        <taxon>Bacillota</taxon>
        <taxon>Bacilli</taxon>
        <taxon>Lactobacillales</taxon>
        <taxon>Lactobacillaceae</taxon>
        <taxon>Lactobacillus</taxon>
    </lineage>
</organism>
<evidence type="ECO:0000313" key="3">
    <source>
        <dbReference type="Proteomes" id="UP000267945"/>
    </source>
</evidence>
<dbReference type="Gene3D" id="3.30.70.100">
    <property type="match status" value="1"/>
</dbReference>
<dbReference type="RefSeq" id="WP_014918748.1">
    <property type="nucleotide sequence ID" value="NZ_CP019581.1"/>
</dbReference>
<sequence>MKLINAPIMRIFHLNINAPNRTAFVNEGKHNMMTSIKNEPGTLFMLAGHDDKLGESNHVIECYQDEEHYQIHANSPQFKHYGQVAKKIITGTEMINLKPELVKTSTTIFRVFEDQDINAMLTKIKVRKETNFDKLTNSNTEIILAGQDKKNTGEGWVLGLSPSSIAELNLADKAEILDQIKLKVDILVDQGSLSYERSNNND</sequence>
<reference evidence="2 3" key="1">
    <citation type="submission" date="2017-02" db="EMBL/GenBank/DDBJ databases">
        <title>Complete genome sequence of Lactobacillus helveticus.</title>
        <authorList>
            <person name="Kim J.F."/>
            <person name="Chung Y."/>
            <person name="Kwak M."/>
        </authorList>
    </citation>
    <scope>NUCLEOTIDE SEQUENCE [LARGE SCALE GENOMIC DNA]</scope>
    <source>
        <strain evidence="2 3">LH5</strain>
    </source>
</reference>
<feature type="domain" description="ABM" evidence="1">
    <location>
        <begin position="7"/>
        <end position="81"/>
    </location>
</feature>
<dbReference type="Proteomes" id="UP000267945">
    <property type="component" value="Chromosome"/>
</dbReference>
<dbReference type="InterPro" id="IPR011008">
    <property type="entry name" value="Dimeric_a/b-barrel"/>
</dbReference>
<dbReference type="AlphaFoldDB" id="A0A3S8SA83"/>
<evidence type="ECO:0000259" key="1">
    <source>
        <dbReference type="Pfam" id="PF03992"/>
    </source>
</evidence>
<protein>
    <recommendedName>
        <fullName evidence="1">ABM domain-containing protein</fullName>
    </recommendedName>
</protein>
<dbReference type="Pfam" id="PF03992">
    <property type="entry name" value="ABM"/>
    <property type="match status" value="1"/>
</dbReference>
<dbReference type="InterPro" id="IPR007138">
    <property type="entry name" value="ABM_dom"/>
</dbReference>
<proteinExistence type="predicted"/>
<dbReference type="EMBL" id="CP019581">
    <property type="protein sequence ID" value="AZK90601.1"/>
    <property type="molecule type" value="Genomic_DNA"/>
</dbReference>
<dbReference type="SUPFAM" id="SSF54909">
    <property type="entry name" value="Dimeric alpha+beta barrel"/>
    <property type="match status" value="1"/>
</dbReference>
<accession>A0A3S8SA83</accession>